<accession>A0A0J8D539</accession>
<keyword evidence="1" id="KW-0472">Membrane</keyword>
<comment type="caution">
    <text evidence="2">The sequence shown here is derived from an EMBL/GenBank/DDBJ whole genome shotgun (WGS) entry which is preliminary data.</text>
</comment>
<feature type="transmembrane region" description="Helical" evidence="1">
    <location>
        <begin position="6"/>
        <end position="37"/>
    </location>
</feature>
<feature type="transmembrane region" description="Helical" evidence="1">
    <location>
        <begin position="58"/>
        <end position="83"/>
    </location>
</feature>
<sequence length="87" mass="10022">MPTIPIFALPFIATMFLVPILSIEGITPWFLFIFFSYKIVKTSNKAHLTNKELFKKTLIYFSICLFTGILYNICINEATTLVIKKLL</sequence>
<dbReference type="PATRIC" id="fig|1121307.3.peg.527"/>
<reference evidence="2 3" key="1">
    <citation type="submission" date="2015-06" db="EMBL/GenBank/DDBJ databases">
        <title>Draft genome sequence of the purine-degrading Clostridium cylindrosporum HC-1 (DSM 605).</title>
        <authorList>
            <person name="Poehlein A."/>
            <person name="Schiel-Bengelsdorf B."/>
            <person name="Bengelsdorf F."/>
            <person name="Daniel R."/>
            <person name="Duerre P."/>
        </authorList>
    </citation>
    <scope>NUCLEOTIDE SEQUENCE [LARGE SCALE GENOMIC DNA]</scope>
    <source>
        <strain evidence="2 3">DSM 605</strain>
    </source>
</reference>
<organism evidence="2 3">
    <name type="scientific">Clostridium cylindrosporum DSM 605</name>
    <dbReference type="NCBI Taxonomy" id="1121307"/>
    <lineage>
        <taxon>Bacteria</taxon>
        <taxon>Bacillati</taxon>
        <taxon>Bacillota</taxon>
        <taxon>Clostridia</taxon>
        <taxon>Eubacteriales</taxon>
        <taxon>Clostridiaceae</taxon>
        <taxon>Clostridium</taxon>
    </lineage>
</organism>
<dbReference type="Proteomes" id="UP000036756">
    <property type="component" value="Unassembled WGS sequence"/>
</dbReference>
<proteinExistence type="predicted"/>
<evidence type="ECO:0000256" key="1">
    <source>
        <dbReference type="SAM" id="Phobius"/>
    </source>
</evidence>
<name>A0A0J8D539_CLOCY</name>
<protein>
    <submittedName>
        <fullName evidence="2">Uncharacterized protein</fullName>
    </submittedName>
</protein>
<dbReference type="AlphaFoldDB" id="A0A0J8D539"/>
<gene>
    <name evidence="2" type="ORF">CLCY_1c01660</name>
</gene>
<dbReference type="EMBL" id="LFVU01000028">
    <property type="protein sequence ID" value="KMT20932.1"/>
    <property type="molecule type" value="Genomic_DNA"/>
</dbReference>
<evidence type="ECO:0000313" key="2">
    <source>
        <dbReference type="EMBL" id="KMT20932.1"/>
    </source>
</evidence>
<keyword evidence="1" id="KW-1133">Transmembrane helix</keyword>
<evidence type="ECO:0000313" key="3">
    <source>
        <dbReference type="Proteomes" id="UP000036756"/>
    </source>
</evidence>
<keyword evidence="1" id="KW-0812">Transmembrane</keyword>
<keyword evidence="3" id="KW-1185">Reference proteome</keyword>